<organism evidence="1 2">
    <name type="scientific">Ralstonia pickettii</name>
    <name type="common">Burkholderia pickettii</name>
    <dbReference type="NCBI Taxonomy" id="329"/>
    <lineage>
        <taxon>Bacteria</taxon>
        <taxon>Pseudomonadati</taxon>
        <taxon>Pseudomonadota</taxon>
        <taxon>Betaproteobacteria</taxon>
        <taxon>Burkholderiales</taxon>
        <taxon>Burkholderiaceae</taxon>
        <taxon>Ralstonia</taxon>
    </lineage>
</organism>
<comment type="caution">
    <text evidence="1">The sequence shown here is derived from an EMBL/GenBank/DDBJ whole genome shotgun (WGS) entry which is preliminary data.</text>
</comment>
<dbReference type="EMBL" id="QGBI01000033">
    <property type="protein sequence ID" value="MBX3893082.1"/>
    <property type="molecule type" value="Genomic_DNA"/>
</dbReference>
<gene>
    <name evidence="1" type="ORF">DEE74_24740</name>
</gene>
<accession>A0A9Q3QM35</accession>
<name>A0A9Q3QM35_RALPI</name>
<evidence type="ECO:0000313" key="2">
    <source>
        <dbReference type="Proteomes" id="UP001199322"/>
    </source>
</evidence>
<sequence>MKDGARLPKCAAKTAARRRDVRGDGRAYAKMTAVTLDKDFDKPADVVLDHVSLADFIAAAWVCAAHA</sequence>
<evidence type="ECO:0000313" key="1">
    <source>
        <dbReference type="EMBL" id="MBX3893082.1"/>
    </source>
</evidence>
<dbReference type="AlphaFoldDB" id="A0A9Q3QM35"/>
<reference evidence="1" key="1">
    <citation type="submission" date="2018-06" db="EMBL/GenBank/DDBJ databases">
        <authorList>
            <person name="O'Rourke A."/>
        </authorList>
    </citation>
    <scope>NUCLEOTIDE SEQUENCE</scope>
    <source>
        <strain evidence="1">132550021-3</strain>
    </source>
</reference>
<dbReference type="Proteomes" id="UP001199322">
    <property type="component" value="Unassembled WGS sequence"/>
</dbReference>
<protein>
    <submittedName>
        <fullName evidence="1">Uncharacterized protein</fullName>
    </submittedName>
</protein>
<proteinExistence type="predicted"/>